<dbReference type="Proteomes" id="UP000325672">
    <property type="component" value="Unassembled WGS sequence"/>
</dbReference>
<evidence type="ECO:0000313" key="2">
    <source>
        <dbReference type="Proteomes" id="UP000325672"/>
    </source>
</evidence>
<proteinExistence type="predicted"/>
<dbReference type="EMBL" id="ML743556">
    <property type="protein sequence ID" value="KAE8141972.1"/>
    <property type="molecule type" value="Genomic_DNA"/>
</dbReference>
<dbReference type="AlphaFoldDB" id="A0A5N6T6P1"/>
<organism evidence="1 2">
    <name type="scientific">Aspergillus pseudotamarii</name>
    <dbReference type="NCBI Taxonomy" id="132259"/>
    <lineage>
        <taxon>Eukaryota</taxon>
        <taxon>Fungi</taxon>
        <taxon>Dikarya</taxon>
        <taxon>Ascomycota</taxon>
        <taxon>Pezizomycotina</taxon>
        <taxon>Eurotiomycetes</taxon>
        <taxon>Eurotiomycetidae</taxon>
        <taxon>Eurotiales</taxon>
        <taxon>Aspergillaceae</taxon>
        <taxon>Aspergillus</taxon>
        <taxon>Aspergillus subgen. Circumdati</taxon>
    </lineage>
</organism>
<sequence>MGLNSLEGSCVPISSTWSILARPEGFPSPVPFIHLCPHCSLGIMLRLYCAKPSC</sequence>
<keyword evidence="2" id="KW-1185">Reference proteome</keyword>
<dbReference type="GeneID" id="43637710"/>
<name>A0A5N6T6P1_ASPPS</name>
<dbReference type="RefSeq" id="XP_031918035.1">
    <property type="nucleotide sequence ID" value="XM_032053500.1"/>
</dbReference>
<protein>
    <submittedName>
        <fullName evidence="1">Uncharacterized protein</fullName>
    </submittedName>
</protein>
<accession>A0A5N6T6P1</accession>
<reference evidence="1 2" key="1">
    <citation type="submission" date="2019-04" db="EMBL/GenBank/DDBJ databases">
        <title>Friends and foes A comparative genomics study of 23 Aspergillus species from section Flavi.</title>
        <authorList>
            <consortium name="DOE Joint Genome Institute"/>
            <person name="Kjaerbolling I."/>
            <person name="Vesth T."/>
            <person name="Frisvad J.C."/>
            <person name="Nybo J.L."/>
            <person name="Theobald S."/>
            <person name="Kildgaard S."/>
            <person name="Isbrandt T."/>
            <person name="Kuo A."/>
            <person name="Sato A."/>
            <person name="Lyhne E.K."/>
            <person name="Kogle M.E."/>
            <person name="Wiebenga A."/>
            <person name="Kun R.S."/>
            <person name="Lubbers R.J."/>
            <person name="Makela M.R."/>
            <person name="Barry K."/>
            <person name="Chovatia M."/>
            <person name="Clum A."/>
            <person name="Daum C."/>
            <person name="Haridas S."/>
            <person name="He G."/>
            <person name="LaButti K."/>
            <person name="Lipzen A."/>
            <person name="Mondo S."/>
            <person name="Riley R."/>
            <person name="Salamov A."/>
            <person name="Simmons B.A."/>
            <person name="Magnuson J.K."/>
            <person name="Henrissat B."/>
            <person name="Mortensen U.H."/>
            <person name="Larsen T.O."/>
            <person name="Devries R.P."/>
            <person name="Grigoriev I.V."/>
            <person name="Machida M."/>
            <person name="Baker S.E."/>
            <person name="Andersen M.R."/>
        </authorList>
    </citation>
    <scope>NUCLEOTIDE SEQUENCE [LARGE SCALE GENOMIC DNA]</scope>
    <source>
        <strain evidence="1 2">CBS 117625</strain>
    </source>
</reference>
<gene>
    <name evidence="1" type="ORF">BDV38DRAFT_236733</name>
</gene>
<evidence type="ECO:0000313" key="1">
    <source>
        <dbReference type="EMBL" id="KAE8141972.1"/>
    </source>
</evidence>